<dbReference type="EMBL" id="PCGY01000019">
    <property type="protein sequence ID" value="PKU89679.1"/>
    <property type="molecule type" value="Genomic_DNA"/>
</dbReference>
<dbReference type="RefSeq" id="WP_101455319.1">
    <property type="nucleotide sequence ID" value="NZ_PCGY01000019.1"/>
</dbReference>
<dbReference type="Gene3D" id="1.10.10.60">
    <property type="entry name" value="Homeodomain-like"/>
    <property type="match status" value="2"/>
</dbReference>
<reference evidence="2 3" key="1">
    <citation type="submission" date="2017-10" db="EMBL/GenBank/DDBJ databases">
        <title>Bifidobacterium genomics.</title>
        <authorList>
            <person name="Lugli G.A."/>
            <person name="Milani C."/>
            <person name="Mancabelli L."/>
        </authorList>
    </citation>
    <scope>NUCLEOTIDE SEQUENCE [LARGE SCALE GENOMIC DNA]</scope>
    <source>
        <strain evidence="2 3">1542B</strain>
    </source>
</reference>
<keyword evidence="2" id="KW-0371">Homeobox</keyword>
<sequence>MESRTIIAKYQQDKSIYELAREFGCHRATISRVVKDNGIEVTNQCAKKKVLTEMIMQMYSELYKPQEIREALGVSADTVRRILHDKNVCIRKSWECPKSKMI</sequence>
<organism evidence="2 3">
    <name type="scientific">Bifidobacterium thermophilum</name>
    <dbReference type="NCBI Taxonomy" id="33905"/>
    <lineage>
        <taxon>Bacteria</taxon>
        <taxon>Bacillati</taxon>
        <taxon>Actinomycetota</taxon>
        <taxon>Actinomycetes</taxon>
        <taxon>Bifidobacteriales</taxon>
        <taxon>Bifidobacteriaceae</taxon>
        <taxon>Bifidobacterium</taxon>
    </lineage>
</organism>
<dbReference type="GO" id="GO:0003677">
    <property type="term" value="F:DNA binding"/>
    <property type="evidence" value="ECO:0007669"/>
    <property type="project" value="UniProtKB-KW"/>
</dbReference>
<name>A0A2N3QG51_9BIFI</name>
<protein>
    <submittedName>
        <fullName evidence="2">Homeodomain-like domain-containing protein</fullName>
    </submittedName>
</protein>
<evidence type="ECO:0000313" key="2">
    <source>
        <dbReference type="EMBL" id="PKU89679.1"/>
    </source>
</evidence>
<gene>
    <name evidence="2" type="ORF">CQR47_1567</name>
</gene>
<proteinExistence type="predicted"/>
<dbReference type="Proteomes" id="UP000233727">
    <property type="component" value="Unassembled WGS sequence"/>
</dbReference>
<accession>A0A2N3QG51</accession>
<dbReference type="InterPro" id="IPR025246">
    <property type="entry name" value="IS30-like_HTH"/>
</dbReference>
<dbReference type="Pfam" id="PF13936">
    <property type="entry name" value="HTH_38"/>
    <property type="match status" value="1"/>
</dbReference>
<comment type="caution">
    <text evidence="2">The sequence shown here is derived from an EMBL/GenBank/DDBJ whole genome shotgun (WGS) entry which is preliminary data.</text>
</comment>
<keyword evidence="2" id="KW-0238">DNA-binding</keyword>
<feature type="domain" description="Transposase IS30-like HTH" evidence="1">
    <location>
        <begin position="6"/>
        <end position="35"/>
    </location>
</feature>
<dbReference type="AlphaFoldDB" id="A0A2N3QG51"/>
<evidence type="ECO:0000259" key="1">
    <source>
        <dbReference type="Pfam" id="PF13936"/>
    </source>
</evidence>
<evidence type="ECO:0000313" key="3">
    <source>
        <dbReference type="Proteomes" id="UP000233727"/>
    </source>
</evidence>